<gene>
    <name evidence="7" type="ORF">Cri9333_1043</name>
</gene>
<evidence type="ECO:0000256" key="6">
    <source>
        <dbReference type="SAM" id="Phobius"/>
    </source>
</evidence>
<dbReference type="PATRIC" id="fig|1173022.3.peg.1130"/>
<sequence>MIIKPWMVIGGVTLLVAMGSNIVTPDDVRWFKRLQRPRWLTFEPAIPIIWTIVFICGAWSAYIVWTRDPGSTKTWLLMAFYLLVEIAIVAYNPVMLRLRSLKAGTIVGGIGSILGLILLLVVFPISGWASLLLLPYVIWSPIGTYTTWEMMKINPNDA</sequence>
<evidence type="ECO:0000256" key="2">
    <source>
        <dbReference type="ARBA" id="ARBA00007524"/>
    </source>
</evidence>
<feature type="transmembrane region" description="Helical" evidence="6">
    <location>
        <begin position="45"/>
        <end position="63"/>
    </location>
</feature>
<comment type="subcellular location">
    <subcellularLocation>
        <location evidence="1">Membrane</location>
        <topology evidence="1">Multi-pass membrane protein</topology>
    </subcellularLocation>
</comment>
<dbReference type="STRING" id="1173022.Cri9333_1043"/>
<keyword evidence="8" id="KW-1185">Reference proteome</keyword>
<proteinExistence type="inferred from homology"/>
<dbReference type="InterPro" id="IPR038330">
    <property type="entry name" value="TspO/MBR-related_sf"/>
</dbReference>
<dbReference type="PANTHER" id="PTHR10057:SF0">
    <property type="entry name" value="TRANSLOCATOR PROTEIN"/>
    <property type="match status" value="1"/>
</dbReference>
<keyword evidence="3 6" id="KW-0812">Transmembrane</keyword>
<evidence type="ECO:0000256" key="5">
    <source>
        <dbReference type="ARBA" id="ARBA00023136"/>
    </source>
</evidence>
<feature type="transmembrane region" description="Helical" evidence="6">
    <location>
        <begin position="75"/>
        <end position="94"/>
    </location>
</feature>
<comment type="similarity">
    <text evidence="2">Belongs to the TspO/BZRP family.</text>
</comment>
<dbReference type="GO" id="GO:0033013">
    <property type="term" value="P:tetrapyrrole metabolic process"/>
    <property type="evidence" value="ECO:0007669"/>
    <property type="project" value="UniProtKB-ARBA"/>
</dbReference>
<dbReference type="Pfam" id="PF03073">
    <property type="entry name" value="TspO_MBR"/>
    <property type="match status" value="1"/>
</dbReference>
<dbReference type="CDD" id="cd15904">
    <property type="entry name" value="TSPO_MBR"/>
    <property type="match status" value="1"/>
</dbReference>
<evidence type="ECO:0000313" key="8">
    <source>
        <dbReference type="Proteomes" id="UP000010472"/>
    </source>
</evidence>
<dbReference type="PIRSF" id="PIRSF005859">
    <property type="entry name" value="PBR"/>
    <property type="match status" value="1"/>
</dbReference>
<keyword evidence="5 6" id="KW-0472">Membrane</keyword>
<feature type="transmembrane region" description="Helical" evidence="6">
    <location>
        <begin position="6"/>
        <end position="24"/>
    </location>
</feature>
<evidence type="ECO:0000313" key="7">
    <source>
        <dbReference type="EMBL" id="AFZ11957.1"/>
    </source>
</evidence>
<dbReference type="InterPro" id="IPR004307">
    <property type="entry name" value="TspO_MBR"/>
</dbReference>
<dbReference type="AlphaFoldDB" id="K9VWS9"/>
<evidence type="ECO:0000256" key="1">
    <source>
        <dbReference type="ARBA" id="ARBA00004141"/>
    </source>
</evidence>
<dbReference type="EMBL" id="CP003620">
    <property type="protein sequence ID" value="AFZ11957.1"/>
    <property type="molecule type" value="Genomic_DNA"/>
</dbReference>
<dbReference type="GO" id="GO:0016020">
    <property type="term" value="C:membrane"/>
    <property type="evidence" value="ECO:0007669"/>
    <property type="project" value="UniProtKB-SubCell"/>
</dbReference>
<name>K9VWS9_9CYAN</name>
<evidence type="ECO:0000256" key="3">
    <source>
        <dbReference type="ARBA" id="ARBA00022692"/>
    </source>
</evidence>
<dbReference type="Gene3D" id="1.20.1260.100">
    <property type="entry name" value="TspO/MBR protein"/>
    <property type="match status" value="1"/>
</dbReference>
<dbReference type="Proteomes" id="UP000010472">
    <property type="component" value="Chromosome"/>
</dbReference>
<dbReference type="KEGG" id="cep:Cri9333_1043"/>
<feature type="transmembrane region" description="Helical" evidence="6">
    <location>
        <begin position="106"/>
        <end position="125"/>
    </location>
</feature>
<accession>K9VWS9</accession>
<dbReference type="eggNOG" id="COG3476">
    <property type="taxonomic scope" value="Bacteria"/>
</dbReference>
<organism evidence="7 8">
    <name type="scientific">Crinalium epipsammum PCC 9333</name>
    <dbReference type="NCBI Taxonomy" id="1173022"/>
    <lineage>
        <taxon>Bacteria</taxon>
        <taxon>Bacillati</taxon>
        <taxon>Cyanobacteriota</taxon>
        <taxon>Cyanophyceae</taxon>
        <taxon>Gomontiellales</taxon>
        <taxon>Gomontiellaceae</taxon>
        <taxon>Crinalium</taxon>
    </lineage>
</organism>
<dbReference type="PANTHER" id="PTHR10057">
    <property type="entry name" value="PERIPHERAL-TYPE BENZODIAZEPINE RECEPTOR"/>
    <property type="match status" value="1"/>
</dbReference>
<dbReference type="HOGENOM" id="CLU_117162_0_0_3"/>
<keyword evidence="4 6" id="KW-1133">Transmembrane helix</keyword>
<protein>
    <submittedName>
        <fullName evidence="7">TspO and MBR related protein</fullName>
    </submittedName>
</protein>
<evidence type="ECO:0000256" key="4">
    <source>
        <dbReference type="ARBA" id="ARBA00022989"/>
    </source>
</evidence>
<reference evidence="7 8" key="1">
    <citation type="submission" date="2012-06" db="EMBL/GenBank/DDBJ databases">
        <title>Finished chromosome of genome of Crinalium epipsammum PCC 9333.</title>
        <authorList>
            <consortium name="US DOE Joint Genome Institute"/>
            <person name="Gugger M."/>
            <person name="Coursin T."/>
            <person name="Rippka R."/>
            <person name="Tandeau De Marsac N."/>
            <person name="Huntemann M."/>
            <person name="Wei C.-L."/>
            <person name="Han J."/>
            <person name="Detter J.C."/>
            <person name="Han C."/>
            <person name="Tapia R."/>
            <person name="Davenport K."/>
            <person name="Daligault H."/>
            <person name="Erkkila T."/>
            <person name="Gu W."/>
            <person name="Munk A.C.C."/>
            <person name="Teshima H."/>
            <person name="Xu Y."/>
            <person name="Chain P."/>
            <person name="Chen A."/>
            <person name="Krypides N."/>
            <person name="Mavromatis K."/>
            <person name="Markowitz V."/>
            <person name="Szeto E."/>
            <person name="Ivanova N."/>
            <person name="Mikhailova N."/>
            <person name="Ovchinnikova G."/>
            <person name="Pagani I."/>
            <person name="Pati A."/>
            <person name="Goodwin L."/>
            <person name="Peters L."/>
            <person name="Pitluck S."/>
            <person name="Woyke T."/>
            <person name="Kerfeld C."/>
        </authorList>
    </citation>
    <scope>NUCLEOTIDE SEQUENCE [LARGE SCALE GENOMIC DNA]</scope>
    <source>
        <strain evidence="7 8">PCC 9333</strain>
    </source>
</reference>